<dbReference type="AlphaFoldDB" id="V9Z497"/>
<reference evidence="2" key="1">
    <citation type="submission" date="2013-09" db="EMBL/GenBank/DDBJ databases">
        <title>Complete nucleotide sequence of Streptomyces linear plasmid pFRL3.</title>
        <authorList>
            <person name="Chen Z."/>
            <person name="Fang P."/>
            <person name="Qin Z."/>
        </authorList>
    </citation>
    <scope>NUCLEOTIDE SEQUENCE</scope>
    <source>
        <plasmid evidence="2">pFRL3</plasmid>
    </source>
</reference>
<organism evidence="2">
    <name type="scientific">Streptomyces sp. FR1</name>
    <dbReference type="NCBI Taxonomy" id="349971"/>
    <lineage>
        <taxon>Bacteria</taxon>
        <taxon>Bacillati</taxon>
        <taxon>Actinomycetota</taxon>
        <taxon>Actinomycetes</taxon>
        <taxon>Kitasatosporales</taxon>
        <taxon>Streptomycetaceae</taxon>
        <taxon>Streptomyces</taxon>
    </lineage>
</organism>
<keyword evidence="2" id="KW-0614">Plasmid</keyword>
<proteinExistence type="predicted"/>
<evidence type="ECO:0000313" key="2">
    <source>
        <dbReference type="EMBL" id="AHE38938.1"/>
    </source>
</evidence>
<gene>
    <name evidence="2" type="ORF">pFRL3_161c</name>
</gene>
<evidence type="ECO:0000256" key="1">
    <source>
        <dbReference type="SAM" id="MobiDB-lite"/>
    </source>
</evidence>
<feature type="region of interest" description="Disordered" evidence="1">
    <location>
        <begin position="46"/>
        <end position="65"/>
    </location>
</feature>
<protein>
    <submittedName>
        <fullName evidence="2">Uncharacterized protein</fullName>
    </submittedName>
</protein>
<dbReference type="EMBL" id="KF602048">
    <property type="protein sequence ID" value="AHE38938.1"/>
    <property type="molecule type" value="Genomic_DNA"/>
</dbReference>
<sequence length="65" mass="7196">MAVLWFATLPVAEHRGVVGAAPRHDDGQAGQRDVRFPMQLRIALRRPGPAESELRQAPHAAQQYP</sequence>
<geneLocation type="plasmid" evidence="2">
    <name>pFRL3</name>
</geneLocation>
<accession>V9Z497</accession>
<name>V9Z497_9ACTN</name>